<accession>A0A7J8XTY7</accession>
<name>A0A7J8XTY7_GOSAI</name>
<evidence type="ECO:0000313" key="2">
    <source>
        <dbReference type="Proteomes" id="UP000593577"/>
    </source>
</evidence>
<keyword evidence="2" id="KW-1185">Reference proteome</keyword>
<comment type="caution">
    <text evidence="1">The sequence shown here is derived from an EMBL/GenBank/DDBJ whole genome shotgun (WGS) entry which is preliminary data.</text>
</comment>
<organism evidence="1 2">
    <name type="scientific">Gossypium aridum</name>
    <name type="common">American cotton</name>
    <name type="synonym">Erioxylum aridum</name>
    <dbReference type="NCBI Taxonomy" id="34290"/>
    <lineage>
        <taxon>Eukaryota</taxon>
        <taxon>Viridiplantae</taxon>
        <taxon>Streptophyta</taxon>
        <taxon>Embryophyta</taxon>
        <taxon>Tracheophyta</taxon>
        <taxon>Spermatophyta</taxon>
        <taxon>Magnoliopsida</taxon>
        <taxon>eudicotyledons</taxon>
        <taxon>Gunneridae</taxon>
        <taxon>Pentapetalae</taxon>
        <taxon>rosids</taxon>
        <taxon>malvids</taxon>
        <taxon>Malvales</taxon>
        <taxon>Malvaceae</taxon>
        <taxon>Malvoideae</taxon>
        <taxon>Gossypium</taxon>
    </lineage>
</organism>
<feature type="non-terminal residue" evidence="1">
    <location>
        <position position="18"/>
    </location>
</feature>
<evidence type="ECO:0000313" key="1">
    <source>
        <dbReference type="EMBL" id="MBA0690702.1"/>
    </source>
</evidence>
<dbReference type="EMBL" id="JABFAA010000009">
    <property type="protein sequence ID" value="MBA0690702.1"/>
    <property type="molecule type" value="Genomic_DNA"/>
</dbReference>
<dbReference type="Proteomes" id="UP000593577">
    <property type="component" value="Unassembled WGS sequence"/>
</dbReference>
<protein>
    <submittedName>
        <fullName evidence="1">Uncharacterized protein</fullName>
    </submittedName>
</protein>
<sequence>MEAASNQLFQLLLNSLSG</sequence>
<dbReference type="AlphaFoldDB" id="A0A7J8XTY7"/>
<proteinExistence type="predicted"/>
<gene>
    <name evidence="1" type="ORF">Goari_008362</name>
</gene>
<reference evidence="1 2" key="1">
    <citation type="journal article" date="2019" name="Genome Biol. Evol.">
        <title>Insights into the evolution of the New World diploid cottons (Gossypium, subgenus Houzingenia) based on genome sequencing.</title>
        <authorList>
            <person name="Grover C.E."/>
            <person name="Arick M.A. 2nd"/>
            <person name="Thrash A."/>
            <person name="Conover J.L."/>
            <person name="Sanders W.S."/>
            <person name="Peterson D.G."/>
            <person name="Frelichowski J.E."/>
            <person name="Scheffler J.A."/>
            <person name="Scheffler B.E."/>
            <person name="Wendel J.F."/>
        </authorList>
    </citation>
    <scope>NUCLEOTIDE SEQUENCE [LARGE SCALE GENOMIC DNA]</scope>
    <source>
        <strain evidence="1">185</strain>
        <tissue evidence="1">Leaf</tissue>
    </source>
</reference>